<keyword evidence="1" id="KW-0812">Transmembrane</keyword>
<dbReference type="AlphaFoldDB" id="A0A0D8J2C4"/>
<keyword evidence="3" id="KW-1185">Reference proteome</keyword>
<gene>
    <name evidence="2" type="ORF">TQ39_03420</name>
</gene>
<evidence type="ECO:0008006" key="4">
    <source>
        <dbReference type="Google" id="ProtNLM"/>
    </source>
</evidence>
<dbReference type="RefSeq" id="WP_050004571.1">
    <property type="nucleotide sequence ID" value="NZ_CATXDA010000006.1"/>
</dbReference>
<reference evidence="2" key="1">
    <citation type="submission" date="2015-02" db="EMBL/GenBank/DDBJ databases">
        <title>A novel member of the family Ruminococcaceae isolated from human feces.</title>
        <authorList>
            <person name="Shkoporov A.N."/>
            <person name="Chaplin A.V."/>
            <person name="Motuzova O.V."/>
            <person name="Kafarskaia L.I."/>
            <person name="Khokhlova E.V."/>
            <person name="Efimov B.A."/>
        </authorList>
    </citation>
    <scope>NUCLEOTIDE SEQUENCE [LARGE SCALE GENOMIC DNA]</scope>
    <source>
        <strain evidence="2">585-1</strain>
    </source>
</reference>
<dbReference type="EMBL" id="JXXK01000003">
    <property type="protein sequence ID" value="KJF40889.1"/>
    <property type="molecule type" value="Genomic_DNA"/>
</dbReference>
<organism evidence="2 3">
    <name type="scientific">Ruthenibacterium lactatiformans</name>
    <dbReference type="NCBI Taxonomy" id="1550024"/>
    <lineage>
        <taxon>Bacteria</taxon>
        <taxon>Bacillati</taxon>
        <taxon>Bacillota</taxon>
        <taxon>Clostridia</taxon>
        <taxon>Eubacteriales</taxon>
        <taxon>Oscillospiraceae</taxon>
        <taxon>Ruthenibacterium</taxon>
    </lineage>
</organism>
<accession>A0A0D8J2C4</accession>
<dbReference type="Proteomes" id="UP000032483">
    <property type="component" value="Unassembled WGS sequence"/>
</dbReference>
<name>A0A0D8J2C4_9FIRM</name>
<feature type="transmembrane region" description="Helical" evidence="1">
    <location>
        <begin position="38"/>
        <end position="60"/>
    </location>
</feature>
<proteinExistence type="predicted"/>
<protein>
    <recommendedName>
        <fullName evidence="4">DUF4367 domain-containing protein</fullName>
    </recommendedName>
</protein>
<keyword evidence="1" id="KW-1133">Transmembrane helix</keyword>
<evidence type="ECO:0000313" key="3">
    <source>
        <dbReference type="Proteomes" id="UP000032483"/>
    </source>
</evidence>
<dbReference type="GeneID" id="42855683"/>
<evidence type="ECO:0000313" key="2">
    <source>
        <dbReference type="EMBL" id="KJF40889.1"/>
    </source>
</evidence>
<comment type="caution">
    <text evidence="2">The sequence shown here is derived from an EMBL/GenBank/DDBJ whole genome shotgun (WGS) entry which is preliminary data.</text>
</comment>
<sequence>MEKIRQAIDTRLAGQHLPETVYDALCARPARRSRVRRAAALLAAVCVLGGATALAAARLFGMNVNGRELPPLEPMTMVETADTGGPADGTEQQAEGLDALSRALGVPFLWAEGARENPYTRVSYKNFGGEYQIVKAKAYLVGDLRDLVWQDEYDYYSWTAGTVYQTPVDLTLEWVSDEAQQPFDTDYLGYYAYADTFTSAGGHTVNLLVDTAPGTAGSGLKPECAAVFVADGVRYTLSGHVTQQTMRAIVDSMSYA</sequence>
<keyword evidence="1" id="KW-0472">Membrane</keyword>
<evidence type="ECO:0000256" key="1">
    <source>
        <dbReference type="SAM" id="Phobius"/>
    </source>
</evidence>